<dbReference type="Gene3D" id="1.10.443.10">
    <property type="entry name" value="Intergrase catalytic core"/>
    <property type="match status" value="1"/>
</dbReference>
<dbReference type="Proteomes" id="UP001065047">
    <property type="component" value="Unassembled WGS sequence"/>
</dbReference>
<evidence type="ECO:0008006" key="5">
    <source>
        <dbReference type="Google" id="ProtNLM"/>
    </source>
</evidence>
<dbReference type="InterPro" id="IPR011010">
    <property type="entry name" value="DNA_brk_join_enz"/>
</dbReference>
<gene>
    <name evidence="3" type="ORF">AA14337_0758</name>
</gene>
<sequence length="343" mass="38946">MISQETETLYRRQSARFIQWVADQERETPDIWADALQHYAGHLSLKSWRLYRNALTWHMRETYGPVETERFLRLTDAGPKPPMKRKRLQRRVDPQVLKILLTHLCGMRGSMGRRVADLMVATIATGIRPSEWQAVTRPDARRIRVQNAKFRPNTPLQPGRGNGRVRELVLSERIVGSEVDAAINRTMLWLQEHEWKSVQPSTSRTLKAALGSLITARQIGEAWRKLRIYDCRHQFSADAKATLDLFGGEVAAAMGHGSAMTAIEHYGKRQHGRSGRTMVRPSQASVQAVRQETLDMVRLTVKEDAGRRLANKGREPTKQDRPSLRTGEVSKRPEGSGVAPDHP</sequence>
<evidence type="ECO:0000313" key="3">
    <source>
        <dbReference type="EMBL" id="GBQ77234.1"/>
    </source>
</evidence>
<protein>
    <recommendedName>
        <fullName evidence="5">Integrase</fullName>
    </recommendedName>
</protein>
<organism evidence="3 4">
    <name type="scientific">Acetobacter malorum DSM 14337</name>
    <dbReference type="NCBI Taxonomy" id="1307910"/>
    <lineage>
        <taxon>Bacteria</taxon>
        <taxon>Pseudomonadati</taxon>
        <taxon>Pseudomonadota</taxon>
        <taxon>Alphaproteobacteria</taxon>
        <taxon>Acetobacterales</taxon>
        <taxon>Acetobacteraceae</taxon>
        <taxon>Acetobacter</taxon>
    </lineage>
</organism>
<comment type="caution">
    <text evidence="3">The sequence shown here is derived from an EMBL/GenBank/DDBJ whole genome shotgun (WGS) entry which is preliminary data.</text>
</comment>
<feature type="compositionally biased region" description="Basic and acidic residues" evidence="2">
    <location>
        <begin position="304"/>
        <end position="334"/>
    </location>
</feature>
<name>A0ABQ0PPA0_9PROT</name>
<accession>A0ABQ0PPA0</accession>
<evidence type="ECO:0000256" key="2">
    <source>
        <dbReference type="SAM" id="MobiDB-lite"/>
    </source>
</evidence>
<evidence type="ECO:0000256" key="1">
    <source>
        <dbReference type="ARBA" id="ARBA00023172"/>
    </source>
</evidence>
<dbReference type="RefSeq" id="WP_156476838.1">
    <property type="nucleotide sequence ID" value="NZ_BAPF01000006.1"/>
</dbReference>
<dbReference type="InterPro" id="IPR013762">
    <property type="entry name" value="Integrase-like_cat_sf"/>
</dbReference>
<proteinExistence type="predicted"/>
<keyword evidence="1" id="KW-0233">DNA recombination</keyword>
<dbReference type="SUPFAM" id="SSF56349">
    <property type="entry name" value="DNA breaking-rejoining enzymes"/>
    <property type="match status" value="1"/>
</dbReference>
<feature type="region of interest" description="Disordered" evidence="2">
    <location>
        <begin position="304"/>
        <end position="343"/>
    </location>
</feature>
<dbReference type="GeneID" id="29556357"/>
<dbReference type="EMBL" id="BAPF01000006">
    <property type="protein sequence ID" value="GBQ77234.1"/>
    <property type="molecule type" value="Genomic_DNA"/>
</dbReference>
<keyword evidence="4" id="KW-1185">Reference proteome</keyword>
<evidence type="ECO:0000313" key="4">
    <source>
        <dbReference type="Proteomes" id="UP001065047"/>
    </source>
</evidence>
<reference evidence="3" key="1">
    <citation type="submission" date="2013-04" db="EMBL/GenBank/DDBJ databases">
        <title>The genome sequencing project of 58 acetic acid bacteria.</title>
        <authorList>
            <person name="Okamoto-Kainuma A."/>
            <person name="Ishikawa M."/>
            <person name="Umino S."/>
            <person name="Koizumi Y."/>
            <person name="Shiwa Y."/>
            <person name="Yoshikawa H."/>
            <person name="Matsutani M."/>
            <person name="Matsushita K."/>
        </authorList>
    </citation>
    <scope>NUCLEOTIDE SEQUENCE</scope>
    <source>
        <strain evidence="3">DSM 14337</strain>
    </source>
</reference>